<accession>A0A0A8ZIY3</accession>
<evidence type="ECO:0000313" key="2">
    <source>
        <dbReference type="EMBL" id="JAD34837.1"/>
    </source>
</evidence>
<dbReference type="AlphaFoldDB" id="A0A0A8ZIY3"/>
<dbReference type="EMBL" id="GBRH01263058">
    <property type="protein sequence ID" value="JAD34837.1"/>
    <property type="molecule type" value="Transcribed_RNA"/>
</dbReference>
<organism evidence="2">
    <name type="scientific">Arundo donax</name>
    <name type="common">Giant reed</name>
    <name type="synonym">Donax arundinaceus</name>
    <dbReference type="NCBI Taxonomy" id="35708"/>
    <lineage>
        <taxon>Eukaryota</taxon>
        <taxon>Viridiplantae</taxon>
        <taxon>Streptophyta</taxon>
        <taxon>Embryophyta</taxon>
        <taxon>Tracheophyta</taxon>
        <taxon>Spermatophyta</taxon>
        <taxon>Magnoliopsida</taxon>
        <taxon>Liliopsida</taxon>
        <taxon>Poales</taxon>
        <taxon>Poaceae</taxon>
        <taxon>PACMAD clade</taxon>
        <taxon>Arundinoideae</taxon>
        <taxon>Arundineae</taxon>
        <taxon>Arundo</taxon>
    </lineage>
</organism>
<name>A0A0A8ZIY3_ARUDO</name>
<reference evidence="2" key="1">
    <citation type="submission" date="2014-09" db="EMBL/GenBank/DDBJ databases">
        <authorList>
            <person name="Magalhaes I.L.F."/>
            <person name="Oliveira U."/>
            <person name="Santos F.R."/>
            <person name="Vidigal T.H.D.A."/>
            <person name="Brescovit A.D."/>
            <person name="Santos A.J."/>
        </authorList>
    </citation>
    <scope>NUCLEOTIDE SEQUENCE</scope>
    <source>
        <tissue evidence="2">Shoot tissue taken approximately 20 cm above the soil surface</tissue>
    </source>
</reference>
<proteinExistence type="predicted"/>
<feature type="region of interest" description="Disordered" evidence="1">
    <location>
        <begin position="1"/>
        <end position="22"/>
    </location>
</feature>
<sequence length="22" mass="2357">MRFGSGGTCGSRENLGLMITIR</sequence>
<protein>
    <submittedName>
        <fullName evidence="2">Uncharacterized protein</fullName>
    </submittedName>
</protein>
<reference evidence="2" key="2">
    <citation type="journal article" date="2015" name="Data Brief">
        <title>Shoot transcriptome of the giant reed, Arundo donax.</title>
        <authorList>
            <person name="Barrero R.A."/>
            <person name="Guerrero F.D."/>
            <person name="Moolhuijzen P."/>
            <person name="Goolsby J.A."/>
            <person name="Tidwell J."/>
            <person name="Bellgard S.E."/>
            <person name="Bellgard M.I."/>
        </authorList>
    </citation>
    <scope>NUCLEOTIDE SEQUENCE</scope>
    <source>
        <tissue evidence="2">Shoot tissue taken approximately 20 cm above the soil surface</tissue>
    </source>
</reference>
<evidence type="ECO:0000256" key="1">
    <source>
        <dbReference type="SAM" id="MobiDB-lite"/>
    </source>
</evidence>